<dbReference type="GeneID" id="93367758"/>
<dbReference type="Pfam" id="PF00149">
    <property type="entry name" value="Metallophos"/>
    <property type="match status" value="1"/>
</dbReference>
<organism evidence="2 3">
    <name type="scientific">Planktomarina temperata RCA23</name>
    <dbReference type="NCBI Taxonomy" id="666509"/>
    <lineage>
        <taxon>Bacteria</taxon>
        <taxon>Pseudomonadati</taxon>
        <taxon>Pseudomonadota</taxon>
        <taxon>Alphaproteobacteria</taxon>
        <taxon>Rhodobacterales</taxon>
        <taxon>Paracoccaceae</taxon>
        <taxon>Planktomarina</taxon>
    </lineage>
</organism>
<dbReference type="SUPFAM" id="SSF56300">
    <property type="entry name" value="Metallo-dependent phosphatases"/>
    <property type="match status" value="1"/>
</dbReference>
<dbReference type="CDD" id="cd00144">
    <property type="entry name" value="MPP_PPP_family"/>
    <property type="match status" value="1"/>
</dbReference>
<dbReference type="InterPro" id="IPR004843">
    <property type="entry name" value="Calcineurin-like_PHP"/>
</dbReference>
<dbReference type="Proteomes" id="UP000028680">
    <property type="component" value="Chromosome"/>
</dbReference>
<accession>A0AAN0RGW6</accession>
<dbReference type="AlphaFoldDB" id="A0AAN0RGW6"/>
<dbReference type="InterPro" id="IPR029052">
    <property type="entry name" value="Metallo-depent_PP-like"/>
</dbReference>
<dbReference type="PANTHER" id="PTHR42850:SF4">
    <property type="entry name" value="ZINC-DEPENDENT ENDOPOLYPHOSPHATASE"/>
    <property type="match status" value="1"/>
</dbReference>
<dbReference type="PANTHER" id="PTHR42850">
    <property type="entry name" value="METALLOPHOSPHOESTERASE"/>
    <property type="match status" value="1"/>
</dbReference>
<name>A0AAN0RGW6_9RHOB</name>
<gene>
    <name evidence="2" type="ORF">RCA23_c04710</name>
</gene>
<evidence type="ECO:0000313" key="2">
    <source>
        <dbReference type="EMBL" id="AII86031.1"/>
    </source>
</evidence>
<dbReference type="RefSeq" id="WP_044048887.1">
    <property type="nucleotide sequence ID" value="NZ_CP003984.1"/>
</dbReference>
<dbReference type="GO" id="GO:0110154">
    <property type="term" value="P:RNA decapping"/>
    <property type="evidence" value="ECO:0007669"/>
    <property type="project" value="TreeGrafter"/>
</dbReference>
<dbReference type="Gene3D" id="3.60.21.10">
    <property type="match status" value="1"/>
</dbReference>
<dbReference type="GO" id="GO:0016791">
    <property type="term" value="F:phosphatase activity"/>
    <property type="evidence" value="ECO:0007669"/>
    <property type="project" value="TreeGrafter"/>
</dbReference>
<evidence type="ECO:0000259" key="1">
    <source>
        <dbReference type="Pfam" id="PF00149"/>
    </source>
</evidence>
<reference evidence="2 3" key="1">
    <citation type="journal article" date="2014" name="ISME J.">
        <title>Adaptation of an abundant Roseobacter RCA organism to pelagic systems revealed by genomic and transcriptomic analyses.</title>
        <authorList>
            <person name="Voget S."/>
            <person name="Wemheuer B."/>
            <person name="Brinkhoff T."/>
            <person name="Vollmers J."/>
            <person name="Dietrich S."/>
            <person name="Giebel H.A."/>
            <person name="Beardsley C."/>
            <person name="Sardemann C."/>
            <person name="Bakenhus I."/>
            <person name="Billerbeck S."/>
            <person name="Daniel R."/>
            <person name="Simon M."/>
        </authorList>
    </citation>
    <scope>NUCLEOTIDE SEQUENCE [LARGE SCALE GENOMIC DNA]</scope>
    <source>
        <strain evidence="2 3">RCA23</strain>
    </source>
</reference>
<feature type="domain" description="Calcineurin-like phosphoesterase" evidence="1">
    <location>
        <begin position="5"/>
        <end position="204"/>
    </location>
</feature>
<dbReference type="GO" id="GO:0005737">
    <property type="term" value="C:cytoplasm"/>
    <property type="evidence" value="ECO:0007669"/>
    <property type="project" value="TreeGrafter"/>
</dbReference>
<keyword evidence="3" id="KW-1185">Reference proteome</keyword>
<evidence type="ECO:0000313" key="3">
    <source>
        <dbReference type="Proteomes" id="UP000028680"/>
    </source>
</evidence>
<protein>
    <submittedName>
        <fullName evidence="2">Metallophosphoesterase</fullName>
    </submittedName>
</protein>
<sequence>MTALYAIGDIHGQLAGLTQAIEWIEKDGGPEAPIVFLGDYIDRGPDSRGVLDFLIQGRDAGRNWTFLKGNHDRMFEWFLQTPSRADPHLFTDLSWLHERLGGQDTLRSYGLDFSARRRLSAVHDEALRAVPKAHLDFLEGCPLTFETEDLFFCHAGIRPGVALCDQNEEDLLWIREEFLDFDGRHPKIIVHGHSPIERACHYGNRVNLDSGAGYGHPLTAAVFEELRCSILTAQGRRKISMAA</sequence>
<dbReference type="EMBL" id="CP003984">
    <property type="protein sequence ID" value="AII86031.1"/>
    <property type="molecule type" value="Genomic_DNA"/>
</dbReference>
<dbReference type="KEGG" id="ptp:RCA23_c04710"/>
<dbReference type="InterPro" id="IPR050126">
    <property type="entry name" value="Ap4A_hydrolase"/>
</dbReference>
<dbReference type="GO" id="GO:0008803">
    <property type="term" value="F:bis(5'-nucleosyl)-tetraphosphatase (symmetrical) activity"/>
    <property type="evidence" value="ECO:0007669"/>
    <property type="project" value="TreeGrafter"/>
</dbReference>
<proteinExistence type="predicted"/>